<proteinExistence type="inferred from homology"/>
<evidence type="ECO:0000256" key="7">
    <source>
        <dbReference type="RuleBase" id="RU367016"/>
    </source>
</evidence>
<feature type="transmembrane region" description="Helical" evidence="7">
    <location>
        <begin position="21"/>
        <end position="50"/>
    </location>
</feature>
<dbReference type="GO" id="GO:0005886">
    <property type="term" value="C:plasma membrane"/>
    <property type="evidence" value="ECO:0007669"/>
    <property type="project" value="UniProtKB-SubCell"/>
</dbReference>
<evidence type="ECO:0000256" key="5">
    <source>
        <dbReference type="ARBA" id="ARBA00022989"/>
    </source>
</evidence>
<evidence type="ECO:0000313" key="10">
    <source>
        <dbReference type="Proteomes" id="UP000176287"/>
    </source>
</evidence>
<dbReference type="InterPro" id="IPR032816">
    <property type="entry name" value="VTT_dom"/>
</dbReference>
<dbReference type="InterPro" id="IPR032818">
    <property type="entry name" value="DedA-like"/>
</dbReference>
<dbReference type="PANTHER" id="PTHR30353">
    <property type="entry name" value="INNER MEMBRANE PROTEIN DEDA-RELATED"/>
    <property type="match status" value="1"/>
</dbReference>
<dbReference type="STRING" id="1798649.A3B13_03780"/>
<dbReference type="Proteomes" id="UP000176287">
    <property type="component" value="Unassembled WGS sequence"/>
</dbReference>
<dbReference type="AlphaFoldDB" id="A0A1G2CEU9"/>
<feature type="domain" description="VTT" evidence="8">
    <location>
        <begin position="38"/>
        <end position="161"/>
    </location>
</feature>
<organism evidence="9 10">
    <name type="scientific">Candidatus Liptonbacteria bacterium RIFCSPLOWO2_01_FULL_45_15</name>
    <dbReference type="NCBI Taxonomy" id="1798649"/>
    <lineage>
        <taxon>Bacteria</taxon>
        <taxon>Candidatus Liptoniibacteriota</taxon>
    </lineage>
</organism>
<evidence type="ECO:0000256" key="3">
    <source>
        <dbReference type="ARBA" id="ARBA00022475"/>
    </source>
</evidence>
<dbReference type="PANTHER" id="PTHR30353:SF15">
    <property type="entry name" value="INNER MEMBRANE PROTEIN YABI"/>
    <property type="match status" value="1"/>
</dbReference>
<keyword evidence="6 7" id="KW-0472">Membrane</keyword>
<evidence type="ECO:0000256" key="1">
    <source>
        <dbReference type="ARBA" id="ARBA00004651"/>
    </source>
</evidence>
<keyword evidence="4 7" id="KW-0812">Transmembrane</keyword>
<gene>
    <name evidence="9" type="ORF">A3B13_03780</name>
</gene>
<feature type="transmembrane region" description="Helical" evidence="7">
    <location>
        <begin position="56"/>
        <end position="79"/>
    </location>
</feature>
<evidence type="ECO:0000259" key="8">
    <source>
        <dbReference type="Pfam" id="PF09335"/>
    </source>
</evidence>
<keyword evidence="5 7" id="KW-1133">Transmembrane helix</keyword>
<keyword evidence="3 7" id="KW-1003">Cell membrane</keyword>
<protein>
    <recommendedName>
        <fullName evidence="8">VTT domain-containing protein</fullName>
    </recommendedName>
</protein>
<comment type="subcellular location">
    <subcellularLocation>
        <location evidence="1 7">Cell membrane</location>
        <topology evidence="1 7">Multi-pass membrane protein</topology>
    </subcellularLocation>
</comment>
<feature type="transmembrane region" description="Helical" evidence="7">
    <location>
        <begin position="115"/>
        <end position="133"/>
    </location>
</feature>
<accession>A0A1G2CEU9</accession>
<dbReference type="EMBL" id="MHKZ01000033">
    <property type="protein sequence ID" value="OGY99904.1"/>
    <property type="molecule type" value="Genomic_DNA"/>
</dbReference>
<evidence type="ECO:0000256" key="6">
    <source>
        <dbReference type="ARBA" id="ARBA00023136"/>
    </source>
</evidence>
<dbReference type="Pfam" id="PF09335">
    <property type="entry name" value="VTT_dom"/>
    <property type="match status" value="1"/>
</dbReference>
<name>A0A1G2CEU9_9BACT</name>
<evidence type="ECO:0000256" key="2">
    <source>
        <dbReference type="ARBA" id="ARBA00010792"/>
    </source>
</evidence>
<feature type="transmembrane region" description="Helical" evidence="7">
    <location>
        <begin position="139"/>
        <end position="163"/>
    </location>
</feature>
<reference evidence="9 10" key="1">
    <citation type="journal article" date="2016" name="Nat. Commun.">
        <title>Thousands of microbial genomes shed light on interconnected biogeochemical processes in an aquifer system.</title>
        <authorList>
            <person name="Anantharaman K."/>
            <person name="Brown C.T."/>
            <person name="Hug L.A."/>
            <person name="Sharon I."/>
            <person name="Castelle C.J."/>
            <person name="Probst A.J."/>
            <person name="Thomas B.C."/>
            <person name="Singh A."/>
            <person name="Wilkins M.J."/>
            <person name="Karaoz U."/>
            <person name="Brodie E.L."/>
            <person name="Williams K.H."/>
            <person name="Hubbard S.S."/>
            <person name="Banfield J.F."/>
        </authorList>
    </citation>
    <scope>NUCLEOTIDE SEQUENCE [LARGE SCALE GENOMIC DNA]</scope>
</reference>
<comment type="similarity">
    <text evidence="2 7">Belongs to the DedA family.</text>
</comment>
<sequence>MELINFLEQMLESIGRLGYWLVLLISFAESIAFIGTILPGTTLVVFAGLLASLGHFSVIILILFAAVGAILGDGLSYFLGTKGKDFFKNENKFLKLSHLEKGEEFFKKHGPKSVFLGRFIGFIRPIIPFVAGLSKMNKWTFLFWNVSSAFLWATLYLLIGYFFGGAIDTIGKTL</sequence>
<evidence type="ECO:0000313" key="9">
    <source>
        <dbReference type="EMBL" id="OGY99904.1"/>
    </source>
</evidence>
<comment type="caution">
    <text evidence="9">The sequence shown here is derived from an EMBL/GenBank/DDBJ whole genome shotgun (WGS) entry which is preliminary data.</text>
</comment>
<evidence type="ECO:0000256" key="4">
    <source>
        <dbReference type="ARBA" id="ARBA00022692"/>
    </source>
</evidence>